<name>A0A8J5WQ58_ZIZPA</name>
<dbReference type="EMBL" id="JAAALK010000080">
    <property type="protein sequence ID" value="KAG8091999.1"/>
    <property type="molecule type" value="Genomic_DNA"/>
</dbReference>
<dbReference type="AlphaFoldDB" id="A0A8J5WQ58"/>
<protein>
    <submittedName>
        <fullName evidence="1">Uncharacterized protein</fullName>
    </submittedName>
</protein>
<sequence length="140" mass="15497">MGSSGGGHRWKGQRCAEHRCTRLRWEVIACAVLVPAFRRGVSLILDRVHHRHSLRPRTSPFDAPAAYAYHVSRVVLAVPQRLHLGSDPHGLCLHCLTSDSRVGLAPCLGLVIASSDPCHQNLTRPHQTLPTLDFHPLLDL</sequence>
<organism evidence="1 2">
    <name type="scientific">Zizania palustris</name>
    <name type="common">Northern wild rice</name>
    <dbReference type="NCBI Taxonomy" id="103762"/>
    <lineage>
        <taxon>Eukaryota</taxon>
        <taxon>Viridiplantae</taxon>
        <taxon>Streptophyta</taxon>
        <taxon>Embryophyta</taxon>
        <taxon>Tracheophyta</taxon>
        <taxon>Spermatophyta</taxon>
        <taxon>Magnoliopsida</taxon>
        <taxon>Liliopsida</taxon>
        <taxon>Poales</taxon>
        <taxon>Poaceae</taxon>
        <taxon>BOP clade</taxon>
        <taxon>Oryzoideae</taxon>
        <taxon>Oryzeae</taxon>
        <taxon>Zizaniinae</taxon>
        <taxon>Zizania</taxon>
    </lineage>
</organism>
<evidence type="ECO:0000313" key="1">
    <source>
        <dbReference type="EMBL" id="KAG8091999.1"/>
    </source>
</evidence>
<reference evidence="1" key="1">
    <citation type="journal article" date="2021" name="bioRxiv">
        <title>Whole Genome Assembly and Annotation of Northern Wild Rice, Zizania palustris L., Supports a Whole Genome Duplication in the Zizania Genus.</title>
        <authorList>
            <person name="Haas M."/>
            <person name="Kono T."/>
            <person name="Macchietto M."/>
            <person name="Millas R."/>
            <person name="McGilp L."/>
            <person name="Shao M."/>
            <person name="Duquette J."/>
            <person name="Hirsch C.N."/>
            <person name="Kimball J."/>
        </authorList>
    </citation>
    <scope>NUCLEOTIDE SEQUENCE</scope>
    <source>
        <tissue evidence="1">Fresh leaf tissue</tissue>
    </source>
</reference>
<comment type="caution">
    <text evidence="1">The sequence shown here is derived from an EMBL/GenBank/DDBJ whole genome shotgun (WGS) entry which is preliminary data.</text>
</comment>
<proteinExistence type="predicted"/>
<gene>
    <name evidence="1" type="ORF">GUJ93_ZPchr0012g20109</name>
</gene>
<dbReference type="Proteomes" id="UP000729402">
    <property type="component" value="Unassembled WGS sequence"/>
</dbReference>
<reference evidence="1" key="2">
    <citation type="submission" date="2021-02" db="EMBL/GenBank/DDBJ databases">
        <authorList>
            <person name="Kimball J.A."/>
            <person name="Haas M.W."/>
            <person name="Macchietto M."/>
            <person name="Kono T."/>
            <person name="Duquette J."/>
            <person name="Shao M."/>
        </authorList>
    </citation>
    <scope>NUCLEOTIDE SEQUENCE</scope>
    <source>
        <tissue evidence="1">Fresh leaf tissue</tissue>
    </source>
</reference>
<keyword evidence="2" id="KW-1185">Reference proteome</keyword>
<evidence type="ECO:0000313" key="2">
    <source>
        <dbReference type="Proteomes" id="UP000729402"/>
    </source>
</evidence>
<accession>A0A8J5WQ58</accession>